<dbReference type="EMBL" id="JAUHHV010000004">
    <property type="protein sequence ID" value="KAK1426532.1"/>
    <property type="molecule type" value="Genomic_DNA"/>
</dbReference>
<reference evidence="2" key="1">
    <citation type="journal article" date="2023" name="bioRxiv">
        <title>Improved chromosome-level genome assembly for marigold (Tagetes erecta).</title>
        <authorList>
            <person name="Jiang F."/>
            <person name="Yuan L."/>
            <person name="Wang S."/>
            <person name="Wang H."/>
            <person name="Xu D."/>
            <person name="Wang A."/>
            <person name="Fan W."/>
        </authorList>
    </citation>
    <scope>NUCLEOTIDE SEQUENCE</scope>
    <source>
        <strain evidence="2">WSJ</strain>
        <tissue evidence="2">Leaf</tissue>
    </source>
</reference>
<gene>
    <name evidence="2" type="ORF">QVD17_15206</name>
</gene>
<protein>
    <recommendedName>
        <fullName evidence="1">Reverse transcriptase zinc-binding domain-containing protein</fullName>
    </recommendedName>
</protein>
<dbReference type="Proteomes" id="UP001229421">
    <property type="component" value="Unassembled WGS sequence"/>
</dbReference>
<evidence type="ECO:0000313" key="3">
    <source>
        <dbReference type="Proteomes" id="UP001229421"/>
    </source>
</evidence>
<accession>A0AAD8KP93</accession>
<name>A0AAD8KP93_TARER</name>
<evidence type="ECO:0000313" key="2">
    <source>
        <dbReference type="EMBL" id="KAK1426532.1"/>
    </source>
</evidence>
<comment type="caution">
    <text evidence="2">The sequence shown here is derived from an EMBL/GenBank/DDBJ whole genome shotgun (WGS) entry which is preliminary data.</text>
</comment>
<dbReference type="PANTHER" id="PTHR36617">
    <property type="entry name" value="PROTEIN, PUTATIVE-RELATED"/>
    <property type="match status" value="1"/>
</dbReference>
<dbReference type="PANTHER" id="PTHR36617:SF5">
    <property type="entry name" value="OS05G0421675 PROTEIN"/>
    <property type="match status" value="1"/>
</dbReference>
<dbReference type="AlphaFoldDB" id="A0AAD8KP93"/>
<proteinExistence type="predicted"/>
<dbReference type="Pfam" id="PF13966">
    <property type="entry name" value="zf-RVT"/>
    <property type="match status" value="1"/>
</dbReference>
<keyword evidence="3" id="KW-1185">Reference proteome</keyword>
<dbReference type="InterPro" id="IPR026960">
    <property type="entry name" value="RVT-Znf"/>
</dbReference>
<feature type="domain" description="Reverse transcriptase zinc-binding" evidence="1">
    <location>
        <begin position="105"/>
        <end position="188"/>
    </location>
</feature>
<evidence type="ECO:0000259" key="1">
    <source>
        <dbReference type="Pfam" id="PF13966"/>
    </source>
</evidence>
<sequence length="261" mass="30568">MDKLITGYVGSGVSIRFWIDTWAADRPFKVLFPDLFALETCKSIFISQCLISQGPYLEWKWRWKRSLNTTEEQQLVTCKNFLNQVQITNTPDKWKWSNNSSGAFTVASMRSLLHRPIDTNGFRLQWNNWIQVKVNIFGWRAEMDRIATKDALLMRGIITNSSICALCGEYNETAAHLLVACYFANMTWHFISSWCKIQPIFAFNIKDILEVHKSIDGSRNKRKVVLSYYFNSMLVCEKLETRRSLKTKNLTWEGYFKRLSR</sequence>
<organism evidence="2 3">
    <name type="scientific">Tagetes erecta</name>
    <name type="common">African marigold</name>
    <dbReference type="NCBI Taxonomy" id="13708"/>
    <lineage>
        <taxon>Eukaryota</taxon>
        <taxon>Viridiplantae</taxon>
        <taxon>Streptophyta</taxon>
        <taxon>Embryophyta</taxon>
        <taxon>Tracheophyta</taxon>
        <taxon>Spermatophyta</taxon>
        <taxon>Magnoliopsida</taxon>
        <taxon>eudicotyledons</taxon>
        <taxon>Gunneridae</taxon>
        <taxon>Pentapetalae</taxon>
        <taxon>asterids</taxon>
        <taxon>campanulids</taxon>
        <taxon>Asterales</taxon>
        <taxon>Asteraceae</taxon>
        <taxon>Asteroideae</taxon>
        <taxon>Heliantheae alliance</taxon>
        <taxon>Tageteae</taxon>
        <taxon>Tagetes</taxon>
    </lineage>
</organism>